<accession>A0AAJ2U1H8</accession>
<dbReference type="EMBL" id="JAWJAY010000001">
    <property type="protein sequence ID" value="MDV2885492.1"/>
    <property type="molecule type" value="Genomic_DNA"/>
</dbReference>
<feature type="domain" description="Methyltransferase" evidence="2">
    <location>
        <begin position="47"/>
        <end position="142"/>
    </location>
</feature>
<dbReference type="Pfam" id="PF13649">
    <property type="entry name" value="Methyltransf_25"/>
    <property type="match status" value="1"/>
</dbReference>
<dbReference type="Gene3D" id="3.40.50.150">
    <property type="entry name" value="Vaccinia Virus protein VP39"/>
    <property type="match status" value="1"/>
</dbReference>
<reference evidence="3" key="1">
    <citation type="submission" date="2023-10" db="EMBL/GenBank/DDBJ databases">
        <title>Screening of Alkalihalophilus pseudofirmusBZ-TG-HK211 and Its Alleviation of Salt Stress on Rapeseed Growth.</title>
        <authorList>
            <person name="Zhao B."/>
            <person name="Guo T."/>
        </authorList>
    </citation>
    <scope>NUCLEOTIDE SEQUENCE</scope>
    <source>
        <strain evidence="3">BZ-TG-HK211</strain>
    </source>
</reference>
<gene>
    <name evidence="3" type="ORF">RYX45_09860</name>
</gene>
<dbReference type="GO" id="GO:0032259">
    <property type="term" value="P:methylation"/>
    <property type="evidence" value="ECO:0007669"/>
    <property type="project" value="UniProtKB-KW"/>
</dbReference>
<dbReference type="InterPro" id="IPR041698">
    <property type="entry name" value="Methyltransf_25"/>
</dbReference>
<dbReference type="Gene3D" id="2.20.25.110">
    <property type="entry name" value="S-adenosyl-L-methionine-dependent methyltransferases"/>
    <property type="match status" value="1"/>
</dbReference>
<proteinExistence type="predicted"/>
<evidence type="ECO:0000256" key="1">
    <source>
        <dbReference type="ARBA" id="ARBA00022679"/>
    </source>
</evidence>
<dbReference type="Proteomes" id="UP001285636">
    <property type="component" value="Unassembled WGS sequence"/>
</dbReference>
<dbReference type="SUPFAM" id="SSF53335">
    <property type="entry name" value="S-adenosyl-L-methionine-dependent methyltransferases"/>
    <property type="match status" value="1"/>
</dbReference>
<protein>
    <submittedName>
        <fullName evidence="3">Class I SAM-dependent methyltransferase</fullName>
        <ecNumber evidence="3">2.1.1.-</ecNumber>
    </submittedName>
</protein>
<comment type="caution">
    <text evidence="3">The sequence shown here is derived from an EMBL/GenBank/DDBJ whole genome shotgun (WGS) entry which is preliminary data.</text>
</comment>
<evidence type="ECO:0000259" key="2">
    <source>
        <dbReference type="Pfam" id="PF13649"/>
    </source>
</evidence>
<keyword evidence="3" id="KW-0489">Methyltransferase</keyword>
<evidence type="ECO:0000313" key="4">
    <source>
        <dbReference type="Proteomes" id="UP001285636"/>
    </source>
</evidence>
<dbReference type="EC" id="2.1.1.-" evidence="3"/>
<dbReference type="InterPro" id="IPR029063">
    <property type="entry name" value="SAM-dependent_MTases_sf"/>
</dbReference>
<organism evidence="3 4">
    <name type="scientific">Alkalihalophilus pseudofirmus</name>
    <name type="common">Bacillus pseudofirmus</name>
    <dbReference type="NCBI Taxonomy" id="79885"/>
    <lineage>
        <taxon>Bacteria</taxon>
        <taxon>Bacillati</taxon>
        <taxon>Bacillota</taxon>
        <taxon>Bacilli</taxon>
        <taxon>Bacillales</taxon>
        <taxon>Bacillaceae</taxon>
        <taxon>Alkalihalophilus</taxon>
    </lineage>
</organism>
<evidence type="ECO:0000313" key="3">
    <source>
        <dbReference type="EMBL" id="MDV2885492.1"/>
    </source>
</evidence>
<name>A0AAJ2U1H8_ALKPS</name>
<sequence length="315" mass="35912">MQGDRHIRQANPKYKSLEAQYYDLFAGKAGVAFFREWVLTSKNLSHVLDLGTGTGRIAVELANVGIKVTGVDWSKEMLALANKKAKRITNQMTLIEEDALKLNCKQTFSHVLLADGFFQHFTTVKEQQELLAMVRNHLGNEGRIAIDLIIPPPTTLWKNQHQKQITSIKIVELTVEGFTSLREQLFHYSAMYEVYREGVSQTKYKVERELSFITPRELAYLLKLEGFSVTDMVCDYQPNQKIGDTIKVAEFSCDVTPLSVDETLEDRFEDINKGRLHPYTGDSWKDGGYPFGVKSTANNQPITWTIIAELKEKNR</sequence>
<dbReference type="GO" id="GO:0008168">
    <property type="term" value="F:methyltransferase activity"/>
    <property type="evidence" value="ECO:0007669"/>
    <property type="project" value="UniProtKB-KW"/>
</dbReference>
<dbReference type="CDD" id="cd02440">
    <property type="entry name" value="AdoMet_MTases"/>
    <property type="match status" value="1"/>
</dbReference>
<dbReference type="PANTHER" id="PTHR43861">
    <property type="entry name" value="TRANS-ACONITATE 2-METHYLTRANSFERASE-RELATED"/>
    <property type="match status" value="1"/>
</dbReference>
<dbReference type="RefSeq" id="WP_323466630.1">
    <property type="nucleotide sequence ID" value="NZ_CP144224.1"/>
</dbReference>
<keyword evidence="1 3" id="KW-0808">Transferase</keyword>
<dbReference type="AlphaFoldDB" id="A0AAJ2U1H8"/>